<evidence type="ECO:0000313" key="8">
    <source>
        <dbReference type="Proteomes" id="UP000030755"/>
    </source>
</evidence>
<dbReference type="STRING" id="988480.A0A075B573"/>
<dbReference type="Proteomes" id="UP000030755">
    <property type="component" value="Unassembled WGS sequence"/>
</dbReference>
<dbReference type="HOGENOM" id="CLU_650793_0_0_1"/>
<gene>
    <name evidence="7" type="ORF">O9G_002094</name>
</gene>
<evidence type="ECO:0000256" key="5">
    <source>
        <dbReference type="SAM" id="MobiDB-lite"/>
    </source>
</evidence>
<dbReference type="SUPFAM" id="SSF57959">
    <property type="entry name" value="Leucine zipper domain"/>
    <property type="match status" value="1"/>
</dbReference>
<reference evidence="7 8" key="1">
    <citation type="journal article" date="2013" name="Curr. Biol.">
        <title>Shared signatures of parasitism and phylogenomics unite Cryptomycota and microsporidia.</title>
        <authorList>
            <person name="James T.Y."/>
            <person name="Pelin A."/>
            <person name="Bonen L."/>
            <person name="Ahrendt S."/>
            <person name="Sain D."/>
            <person name="Corradi N."/>
            <person name="Stajich J.E."/>
        </authorList>
    </citation>
    <scope>NUCLEOTIDE SEQUENCE [LARGE SCALE GENOMIC DNA]</scope>
    <source>
        <strain evidence="7 8">CSF55</strain>
    </source>
</reference>
<dbReference type="OrthoDB" id="295274at2759"/>
<proteinExistence type="predicted"/>
<keyword evidence="1" id="KW-0805">Transcription regulation</keyword>
<feature type="coiled-coil region" evidence="4">
    <location>
        <begin position="384"/>
        <end position="418"/>
    </location>
</feature>
<dbReference type="PRINTS" id="PR00043">
    <property type="entry name" value="LEUZIPPRJUN"/>
</dbReference>
<dbReference type="InterPro" id="IPR036910">
    <property type="entry name" value="HMG_box_dom_sf"/>
</dbReference>
<protein>
    <recommendedName>
        <fullName evidence="6">BZIP domain-containing protein</fullName>
    </recommendedName>
</protein>
<evidence type="ECO:0000256" key="3">
    <source>
        <dbReference type="ARBA" id="ARBA00023163"/>
    </source>
</evidence>
<evidence type="ECO:0000256" key="1">
    <source>
        <dbReference type="ARBA" id="ARBA00023015"/>
    </source>
</evidence>
<keyword evidence="4" id="KW-0175">Coiled coil</keyword>
<evidence type="ECO:0000256" key="4">
    <source>
        <dbReference type="SAM" id="Coils"/>
    </source>
</evidence>
<keyword evidence="2" id="KW-0238">DNA-binding</keyword>
<feature type="compositionally biased region" description="Basic and acidic residues" evidence="5">
    <location>
        <begin position="326"/>
        <end position="338"/>
    </location>
</feature>
<dbReference type="EMBL" id="KE560428">
    <property type="protein sequence ID" value="EPZ36813.1"/>
    <property type="molecule type" value="Genomic_DNA"/>
</dbReference>
<dbReference type="GO" id="GO:0003677">
    <property type="term" value="F:DNA binding"/>
    <property type="evidence" value="ECO:0007669"/>
    <property type="project" value="UniProtKB-KW"/>
</dbReference>
<evidence type="ECO:0000256" key="2">
    <source>
        <dbReference type="ARBA" id="ARBA00023125"/>
    </source>
</evidence>
<dbReference type="InterPro" id="IPR002112">
    <property type="entry name" value="Leuzip_Jun"/>
</dbReference>
<accession>A0A075B573</accession>
<dbReference type="PROSITE" id="PS50217">
    <property type="entry name" value="BZIP"/>
    <property type="match status" value="1"/>
</dbReference>
<dbReference type="InterPro" id="IPR046347">
    <property type="entry name" value="bZIP_sf"/>
</dbReference>
<feature type="region of interest" description="Disordered" evidence="5">
    <location>
        <begin position="127"/>
        <end position="152"/>
    </location>
</feature>
<dbReference type="AlphaFoldDB" id="A0A075B573"/>
<organism evidence="7 8">
    <name type="scientific">Rozella allomycis (strain CSF55)</name>
    <dbReference type="NCBI Taxonomy" id="988480"/>
    <lineage>
        <taxon>Eukaryota</taxon>
        <taxon>Fungi</taxon>
        <taxon>Fungi incertae sedis</taxon>
        <taxon>Cryptomycota</taxon>
        <taxon>Cryptomycota incertae sedis</taxon>
        <taxon>Rozella</taxon>
    </lineage>
</organism>
<dbReference type="SUPFAM" id="SSF47095">
    <property type="entry name" value="HMG-box"/>
    <property type="match status" value="1"/>
</dbReference>
<keyword evidence="8" id="KW-1185">Reference proteome</keyword>
<dbReference type="InterPro" id="IPR004827">
    <property type="entry name" value="bZIP"/>
</dbReference>
<dbReference type="GO" id="GO:0003700">
    <property type="term" value="F:DNA-binding transcription factor activity"/>
    <property type="evidence" value="ECO:0007669"/>
    <property type="project" value="InterPro"/>
</dbReference>
<dbReference type="Gene3D" id="1.20.5.170">
    <property type="match status" value="1"/>
</dbReference>
<feature type="coiled-coil region" evidence="4">
    <location>
        <begin position="193"/>
        <end position="220"/>
    </location>
</feature>
<feature type="domain" description="BZIP" evidence="6">
    <location>
        <begin position="366"/>
        <end position="416"/>
    </location>
</feature>
<feature type="region of interest" description="Disordered" evidence="5">
    <location>
        <begin position="316"/>
        <end position="346"/>
    </location>
</feature>
<evidence type="ECO:0000259" key="6">
    <source>
        <dbReference type="PROSITE" id="PS50217"/>
    </source>
</evidence>
<dbReference type="SMART" id="SM00338">
    <property type="entry name" value="BRLZ"/>
    <property type="match status" value="1"/>
</dbReference>
<name>A0A075B573_ROZAC</name>
<feature type="compositionally biased region" description="Basic residues" evidence="5">
    <location>
        <begin position="135"/>
        <end position="150"/>
    </location>
</feature>
<evidence type="ECO:0000313" key="7">
    <source>
        <dbReference type="EMBL" id="EPZ36813.1"/>
    </source>
</evidence>
<dbReference type="Pfam" id="PF00170">
    <property type="entry name" value="bZIP_1"/>
    <property type="match status" value="1"/>
</dbReference>
<feature type="region of interest" description="Disordered" evidence="5">
    <location>
        <begin position="1"/>
        <end position="20"/>
    </location>
</feature>
<sequence>MTAPHDYQSHSPSNFDSGSLYHLSSKEQQEILEVSSIIALMGEYAKIHLGTEPPLNNVNIDDTTSEELAYILMRMNQDAHKFINFNEINHKGETQNAKARRILNGLVTRLMIEEGLDNEINSSKINISQASQKNSKNKKPNKQLVKKTKPPKQPISSFLAFYRHKRSEMAKKHPELTFGQPFVDEANKDRIRFADEQEKYRELQAKKSKLKTNQDEEYNDKDIKKLKPVKENKKIKKYTAENTFITSTASLETVEAENNSNCQDNRLSHGNSERMNLNEPMVRTSSDHMPINLMSLDLEEFFFQNVKTNTPITSKLYSTSSLDSGRSFEHSDNPDRLDLPPAPTGKRNAISINRSFKRSKRDSMTEEQRRELQEKNRIAALKCRKRKKEYVATLKDSIETLEAENLLLEERIKMLESILENS</sequence>
<keyword evidence="3" id="KW-0804">Transcription</keyword>